<dbReference type="GO" id="GO:0016036">
    <property type="term" value="P:cellular response to phosphate starvation"/>
    <property type="evidence" value="ECO:0007669"/>
    <property type="project" value="TreeGrafter"/>
</dbReference>
<dbReference type="EC" id="2.7.13.3" evidence="3"/>
<evidence type="ECO:0000259" key="12">
    <source>
        <dbReference type="PROSITE" id="PS50109"/>
    </source>
</evidence>
<evidence type="ECO:0000256" key="11">
    <source>
        <dbReference type="SAM" id="Phobius"/>
    </source>
</evidence>
<evidence type="ECO:0000256" key="3">
    <source>
        <dbReference type="ARBA" id="ARBA00012438"/>
    </source>
</evidence>
<evidence type="ECO:0000313" key="14">
    <source>
        <dbReference type="Proteomes" id="UP001148455"/>
    </source>
</evidence>
<dbReference type="GO" id="GO:0005886">
    <property type="term" value="C:plasma membrane"/>
    <property type="evidence" value="ECO:0007669"/>
    <property type="project" value="UniProtKB-SubCell"/>
</dbReference>
<evidence type="ECO:0000256" key="6">
    <source>
        <dbReference type="ARBA" id="ARBA00022692"/>
    </source>
</evidence>
<feature type="transmembrane region" description="Helical" evidence="11">
    <location>
        <begin position="31"/>
        <end position="49"/>
    </location>
</feature>
<proteinExistence type="predicted"/>
<dbReference type="InterPro" id="IPR005467">
    <property type="entry name" value="His_kinase_dom"/>
</dbReference>
<keyword evidence="5" id="KW-0808">Transferase</keyword>
<name>A0A9X3HFF6_MEDGN</name>
<comment type="caution">
    <text evidence="13">The sequence shown here is derived from an EMBL/GenBank/DDBJ whole genome shotgun (WGS) entry which is preliminary data.</text>
</comment>
<dbReference type="InterPro" id="IPR003594">
    <property type="entry name" value="HATPase_dom"/>
</dbReference>
<dbReference type="PRINTS" id="PR00344">
    <property type="entry name" value="BCTRLSENSOR"/>
</dbReference>
<comment type="catalytic activity">
    <reaction evidence="1">
        <text>ATP + protein L-histidine = ADP + protein N-phospho-L-histidine.</text>
        <dbReference type="EC" id="2.7.13.3"/>
    </reaction>
</comment>
<sequence length="346" mass="40077">MKILLSHEKEWGIKLGKLHFIVQYLKDKYKVGIVFLGLIGCNCFLYFLYDVRFEPILYTSFILVLFVLPFVFRDLRRTYRKYQQLINFQQVEFPATFNPPMADTLLEKNYQQVIKGILQAWQNERADQRRKNAERDDYYTLWTHQIKTPIYTMDLMLQTGDTTPAKWKTELLRVSQYVDMALKYLQLENQYPDLSLERVELLPLVQEAVKKHSVILIAKRLKINLHDLSGTVLTDRKWLLFILEQLVSNAAKYTEQGNIAIFQPTPLQICVSDTGIGISAEDLPRLFEKGYTGFNGRIHQKSTGCGLYMCKKVSRLLGCVLSVSSQVNKGTTVTINLPKSDFPVAK</sequence>
<dbReference type="InterPro" id="IPR050351">
    <property type="entry name" value="BphY/WalK/GraS-like"/>
</dbReference>
<evidence type="ECO:0000256" key="9">
    <source>
        <dbReference type="ARBA" id="ARBA00023012"/>
    </source>
</evidence>
<dbReference type="RefSeq" id="WP_180958575.1">
    <property type="nucleotide sequence ID" value="NZ_JAPZEC010000011.1"/>
</dbReference>
<dbReference type="Pfam" id="PF02518">
    <property type="entry name" value="HATPase_c"/>
    <property type="match status" value="1"/>
</dbReference>
<comment type="subcellular location">
    <subcellularLocation>
        <location evidence="2">Cell membrane</location>
        <topology evidence="2">Multi-pass membrane protein</topology>
    </subcellularLocation>
</comment>
<evidence type="ECO:0000256" key="2">
    <source>
        <dbReference type="ARBA" id="ARBA00004651"/>
    </source>
</evidence>
<feature type="domain" description="Histidine kinase" evidence="12">
    <location>
        <begin position="141"/>
        <end position="341"/>
    </location>
</feature>
<dbReference type="AlphaFoldDB" id="A0A9X3HFF6"/>
<dbReference type="SUPFAM" id="SSF55874">
    <property type="entry name" value="ATPase domain of HSP90 chaperone/DNA topoisomerase II/histidine kinase"/>
    <property type="match status" value="1"/>
</dbReference>
<dbReference type="EMBL" id="JAPZED010000012">
    <property type="protein sequence ID" value="MCZ7694617.1"/>
    <property type="molecule type" value="Genomic_DNA"/>
</dbReference>
<accession>A0A9X3HFF6</accession>
<evidence type="ECO:0000313" key="13">
    <source>
        <dbReference type="EMBL" id="MCZ7694617.1"/>
    </source>
</evidence>
<keyword evidence="9" id="KW-0902">Two-component regulatory system</keyword>
<dbReference type="PROSITE" id="PS50109">
    <property type="entry name" value="HIS_KIN"/>
    <property type="match status" value="1"/>
</dbReference>
<keyword evidence="10 11" id="KW-0472">Membrane</keyword>
<keyword evidence="4" id="KW-1003">Cell membrane</keyword>
<dbReference type="GO" id="GO:0000155">
    <property type="term" value="F:phosphorelay sensor kinase activity"/>
    <property type="evidence" value="ECO:0007669"/>
    <property type="project" value="TreeGrafter"/>
</dbReference>
<dbReference type="Proteomes" id="UP001148455">
    <property type="component" value="Unassembled WGS sequence"/>
</dbReference>
<dbReference type="InterPro" id="IPR036890">
    <property type="entry name" value="HATPase_C_sf"/>
</dbReference>
<evidence type="ECO:0000256" key="1">
    <source>
        <dbReference type="ARBA" id="ARBA00000085"/>
    </source>
</evidence>
<reference evidence="13" key="1">
    <citation type="submission" date="2022-12" db="EMBL/GenBank/DDBJ databases">
        <title>Genome of R. gnavus strain RSHDN_123.</title>
        <authorList>
            <person name="Abdugheni R."/>
        </authorList>
    </citation>
    <scope>NUCLEOTIDE SEQUENCE</scope>
    <source>
        <strain evidence="13">RSHDN_123</strain>
    </source>
</reference>
<organism evidence="13 14">
    <name type="scientific">Mediterraneibacter gnavus</name>
    <name type="common">Ruminococcus gnavus</name>
    <dbReference type="NCBI Taxonomy" id="33038"/>
    <lineage>
        <taxon>Bacteria</taxon>
        <taxon>Bacillati</taxon>
        <taxon>Bacillota</taxon>
        <taxon>Clostridia</taxon>
        <taxon>Lachnospirales</taxon>
        <taxon>Lachnospiraceae</taxon>
        <taxon>Mediterraneibacter</taxon>
    </lineage>
</organism>
<dbReference type="PANTHER" id="PTHR45453:SF2">
    <property type="entry name" value="HISTIDINE KINASE"/>
    <property type="match status" value="1"/>
</dbReference>
<evidence type="ECO:0000256" key="4">
    <source>
        <dbReference type="ARBA" id="ARBA00022475"/>
    </source>
</evidence>
<evidence type="ECO:0000256" key="7">
    <source>
        <dbReference type="ARBA" id="ARBA00022777"/>
    </source>
</evidence>
<evidence type="ECO:0000256" key="5">
    <source>
        <dbReference type="ARBA" id="ARBA00022679"/>
    </source>
</evidence>
<keyword evidence="8 11" id="KW-1133">Transmembrane helix</keyword>
<evidence type="ECO:0000256" key="8">
    <source>
        <dbReference type="ARBA" id="ARBA00022989"/>
    </source>
</evidence>
<protein>
    <recommendedName>
        <fullName evidence="3">histidine kinase</fullName>
        <ecNumber evidence="3">2.7.13.3</ecNumber>
    </recommendedName>
</protein>
<dbReference type="InterPro" id="IPR004358">
    <property type="entry name" value="Sig_transdc_His_kin-like_C"/>
</dbReference>
<keyword evidence="6 11" id="KW-0812">Transmembrane</keyword>
<dbReference type="SMART" id="SM00387">
    <property type="entry name" value="HATPase_c"/>
    <property type="match status" value="1"/>
</dbReference>
<dbReference type="PANTHER" id="PTHR45453">
    <property type="entry name" value="PHOSPHATE REGULON SENSOR PROTEIN PHOR"/>
    <property type="match status" value="1"/>
</dbReference>
<gene>
    <name evidence="13" type="ORF">O8D18_11300</name>
</gene>
<evidence type="ECO:0000256" key="10">
    <source>
        <dbReference type="ARBA" id="ARBA00023136"/>
    </source>
</evidence>
<dbReference type="GO" id="GO:0004721">
    <property type="term" value="F:phosphoprotein phosphatase activity"/>
    <property type="evidence" value="ECO:0007669"/>
    <property type="project" value="TreeGrafter"/>
</dbReference>
<dbReference type="Gene3D" id="3.30.565.10">
    <property type="entry name" value="Histidine kinase-like ATPase, C-terminal domain"/>
    <property type="match status" value="1"/>
</dbReference>
<feature type="transmembrane region" description="Helical" evidence="11">
    <location>
        <begin position="55"/>
        <end position="72"/>
    </location>
</feature>
<keyword evidence="7 13" id="KW-0418">Kinase</keyword>